<gene>
    <name evidence="1" type="ORF">CCMSSC00406_0003486</name>
</gene>
<accession>A0ACB7J9T7</accession>
<protein>
    <submittedName>
        <fullName evidence="1">Uncharacterized protein</fullName>
    </submittedName>
</protein>
<keyword evidence="2" id="KW-1185">Reference proteome</keyword>
<sequence length="526" mass="59138">MDFTHVGAALAVGIASFLVVKGKQKPNYPPGPPADPLVGHLRVIPFENQDATFHAWAKEYGEYRTFLGKALGNHIVVLDSVEAANDLLEKRSAIYSDRPHILVFDMVGMNDIVLMPYGEAFRKHRKFVHSTITKRAITTFQPVQTKNARALALNLLENKNRHEMFFNMQVLYVSSLLTLSDPREFRFATSVITGILYGHQVVSEDDEYMKLMDHQSMIAVNLGQPGGALLDILPFLQHLPAWFPGTGPAIRAREWRPMFRRVYDYPYEQVEKKMVGAEGVAEDSILARVLAKFSTRNSVPEEEIEYVKLATGAMYRAAVETTWSTIAVLFMTMILYPECQKRAQEEIDRVIGSERLPEFEDKDSLPYTTALVHEVLRWHPVIPLAIPHRSVQDDVYKGMFIPKGTTILANVMGMALDEKTYKNPSIFNPSRFLPKPDGDDEPLFGSAFGFGRRICPGRHFALNSLWMLTATILATLDLSVGRDENGNLAPPPLEFNHTVSSRPKEFVCDVRARSRLSASLLSAQAT</sequence>
<evidence type="ECO:0000313" key="2">
    <source>
        <dbReference type="Proteomes" id="UP000824881"/>
    </source>
</evidence>
<comment type="caution">
    <text evidence="1">The sequence shown here is derived from an EMBL/GenBank/DDBJ whole genome shotgun (WGS) entry which is preliminary data.</text>
</comment>
<proteinExistence type="predicted"/>
<dbReference type="Proteomes" id="UP000824881">
    <property type="component" value="Unassembled WGS sequence"/>
</dbReference>
<evidence type="ECO:0000313" key="1">
    <source>
        <dbReference type="EMBL" id="KAG9226841.1"/>
    </source>
</evidence>
<name>A0ACB7J9T7_PLECO</name>
<dbReference type="EMBL" id="WQMT02000002">
    <property type="protein sequence ID" value="KAG9226841.1"/>
    <property type="molecule type" value="Genomic_DNA"/>
</dbReference>
<reference evidence="1 2" key="1">
    <citation type="journal article" date="2021" name="Appl. Environ. Microbiol.">
        <title>Genetic linkage and physical mapping for an oyster mushroom Pleurotus cornucopiae and QTL analysis for the trait cap color.</title>
        <authorList>
            <person name="Zhang Y."/>
            <person name="Gao W."/>
            <person name="Sonnenberg A."/>
            <person name="Chen Q."/>
            <person name="Zhang J."/>
            <person name="Huang C."/>
        </authorList>
    </citation>
    <scope>NUCLEOTIDE SEQUENCE [LARGE SCALE GENOMIC DNA]</scope>
    <source>
        <strain evidence="1">CCMSSC00406</strain>
    </source>
</reference>
<organism evidence="1 2">
    <name type="scientific">Pleurotus cornucopiae</name>
    <name type="common">Cornucopia mushroom</name>
    <dbReference type="NCBI Taxonomy" id="5321"/>
    <lineage>
        <taxon>Eukaryota</taxon>
        <taxon>Fungi</taxon>
        <taxon>Dikarya</taxon>
        <taxon>Basidiomycota</taxon>
        <taxon>Agaricomycotina</taxon>
        <taxon>Agaricomycetes</taxon>
        <taxon>Agaricomycetidae</taxon>
        <taxon>Agaricales</taxon>
        <taxon>Pleurotineae</taxon>
        <taxon>Pleurotaceae</taxon>
        <taxon>Pleurotus</taxon>
    </lineage>
</organism>